<dbReference type="GO" id="GO:0005634">
    <property type="term" value="C:nucleus"/>
    <property type="evidence" value="ECO:0007669"/>
    <property type="project" value="TreeGrafter"/>
</dbReference>
<feature type="compositionally biased region" description="Low complexity" evidence="1">
    <location>
        <begin position="344"/>
        <end position="356"/>
    </location>
</feature>
<feature type="compositionally biased region" description="Low complexity" evidence="1">
    <location>
        <begin position="729"/>
        <end position="755"/>
    </location>
</feature>
<keyword evidence="4" id="KW-1185">Reference proteome</keyword>
<feature type="region of interest" description="Disordered" evidence="1">
    <location>
        <begin position="344"/>
        <end position="561"/>
    </location>
</feature>
<dbReference type="Proteomes" id="UP001303647">
    <property type="component" value="Unassembled WGS sequence"/>
</dbReference>
<gene>
    <name evidence="3" type="ORF">C7999DRAFT_16201</name>
</gene>
<evidence type="ECO:0000313" key="3">
    <source>
        <dbReference type="EMBL" id="KAK4245591.1"/>
    </source>
</evidence>
<evidence type="ECO:0000256" key="1">
    <source>
        <dbReference type="SAM" id="MobiDB-lite"/>
    </source>
</evidence>
<feature type="domain" description="Putative zinc-finger" evidence="2">
    <location>
        <begin position="1106"/>
        <end position="1126"/>
    </location>
</feature>
<organism evidence="3 4">
    <name type="scientific">Corynascus novoguineensis</name>
    <dbReference type="NCBI Taxonomy" id="1126955"/>
    <lineage>
        <taxon>Eukaryota</taxon>
        <taxon>Fungi</taxon>
        <taxon>Dikarya</taxon>
        <taxon>Ascomycota</taxon>
        <taxon>Pezizomycotina</taxon>
        <taxon>Sordariomycetes</taxon>
        <taxon>Sordariomycetidae</taxon>
        <taxon>Sordariales</taxon>
        <taxon>Chaetomiaceae</taxon>
        <taxon>Corynascus</taxon>
    </lineage>
</organism>
<protein>
    <recommendedName>
        <fullName evidence="2">Putative zinc-finger domain-containing protein</fullName>
    </recommendedName>
</protein>
<feature type="compositionally biased region" description="Low complexity" evidence="1">
    <location>
        <begin position="524"/>
        <end position="544"/>
    </location>
</feature>
<feature type="compositionally biased region" description="Basic and acidic residues" evidence="1">
    <location>
        <begin position="794"/>
        <end position="813"/>
    </location>
</feature>
<feature type="region of interest" description="Disordered" evidence="1">
    <location>
        <begin position="82"/>
        <end position="296"/>
    </location>
</feature>
<feature type="compositionally biased region" description="Polar residues" evidence="1">
    <location>
        <begin position="107"/>
        <end position="126"/>
    </location>
</feature>
<feature type="compositionally biased region" description="Polar residues" evidence="1">
    <location>
        <begin position="818"/>
        <end position="845"/>
    </location>
</feature>
<feature type="compositionally biased region" description="Basic and acidic residues" evidence="1">
    <location>
        <begin position="898"/>
        <end position="911"/>
    </location>
</feature>
<feature type="compositionally biased region" description="Polar residues" evidence="1">
    <location>
        <begin position="856"/>
        <end position="865"/>
    </location>
</feature>
<dbReference type="GO" id="GO:0000178">
    <property type="term" value="C:exosome (RNase complex)"/>
    <property type="evidence" value="ECO:0007669"/>
    <property type="project" value="TreeGrafter"/>
</dbReference>
<reference evidence="3" key="1">
    <citation type="journal article" date="2023" name="Mol. Phylogenet. Evol.">
        <title>Genome-scale phylogeny and comparative genomics of the fungal order Sordariales.</title>
        <authorList>
            <person name="Hensen N."/>
            <person name="Bonometti L."/>
            <person name="Westerberg I."/>
            <person name="Brannstrom I.O."/>
            <person name="Guillou S."/>
            <person name="Cros-Aarteil S."/>
            <person name="Calhoun S."/>
            <person name="Haridas S."/>
            <person name="Kuo A."/>
            <person name="Mondo S."/>
            <person name="Pangilinan J."/>
            <person name="Riley R."/>
            <person name="LaButti K."/>
            <person name="Andreopoulos B."/>
            <person name="Lipzen A."/>
            <person name="Chen C."/>
            <person name="Yan M."/>
            <person name="Daum C."/>
            <person name="Ng V."/>
            <person name="Clum A."/>
            <person name="Steindorff A."/>
            <person name="Ohm R.A."/>
            <person name="Martin F."/>
            <person name="Silar P."/>
            <person name="Natvig D.O."/>
            <person name="Lalanne C."/>
            <person name="Gautier V."/>
            <person name="Ament-Velasquez S.L."/>
            <person name="Kruys A."/>
            <person name="Hutchinson M.I."/>
            <person name="Powell A.J."/>
            <person name="Barry K."/>
            <person name="Miller A.N."/>
            <person name="Grigoriev I.V."/>
            <person name="Debuchy R."/>
            <person name="Gladieux P."/>
            <person name="Hiltunen Thoren M."/>
            <person name="Johannesson H."/>
        </authorList>
    </citation>
    <scope>NUCLEOTIDE SEQUENCE</scope>
    <source>
        <strain evidence="3">CBS 359.72</strain>
    </source>
</reference>
<feature type="compositionally biased region" description="Polar residues" evidence="1">
    <location>
        <begin position="698"/>
        <end position="728"/>
    </location>
</feature>
<dbReference type="InterPro" id="IPR019607">
    <property type="entry name" value="Putative_zinc-finger_domain"/>
</dbReference>
<feature type="compositionally biased region" description="Acidic residues" evidence="1">
    <location>
        <begin position="138"/>
        <end position="152"/>
    </location>
</feature>
<dbReference type="PANTHER" id="PTHR21563:SF3">
    <property type="entry name" value="ZINC FINGER C3H1 DOMAIN-CONTAINING PROTEIN"/>
    <property type="match status" value="1"/>
</dbReference>
<feature type="compositionally biased region" description="Polar residues" evidence="1">
    <location>
        <begin position="255"/>
        <end position="295"/>
    </location>
</feature>
<reference evidence="3" key="2">
    <citation type="submission" date="2023-05" db="EMBL/GenBank/DDBJ databases">
        <authorList>
            <consortium name="Lawrence Berkeley National Laboratory"/>
            <person name="Steindorff A."/>
            <person name="Hensen N."/>
            <person name="Bonometti L."/>
            <person name="Westerberg I."/>
            <person name="Brannstrom I.O."/>
            <person name="Guillou S."/>
            <person name="Cros-Aarteil S."/>
            <person name="Calhoun S."/>
            <person name="Haridas S."/>
            <person name="Kuo A."/>
            <person name="Mondo S."/>
            <person name="Pangilinan J."/>
            <person name="Riley R."/>
            <person name="Labutti K."/>
            <person name="Andreopoulos B."/>
            <person name="Lipzen A."/>
            <person name="Chen C."/>
            <person name="Yanf M."/>
            <person name="Daum C."/>
            <person name="Ng V."/>
            <person name="Clum A."/>
            <person name="Ohm R."/>
            <person name="Martin F."/>
            <person name="Silar P."/>
            <person name="Natvig D."/>
            <person name="Lalanne C."/>
            <person name="Gautier V."/>
            <person name="Ament-Velasquez S.L."/>
            <person name="Kruys A."/>
            <person name="Hutchinson M.I."/>
            <person name="Powell A.J."/>
            <person name="Barry K."/>
            <person name="Miller A.N."/>
            <person name="Grigoriev I.V."/>
            <person name="Debuchy R."/>
            <person name="Gladieux P."/>
            <person name="Thoren M.H."/>
            <person name="Johannesson H."/>
        </authorList>
    </citation>
    <scope>NUCLEOTIDE SEQUENCE</scope>
    <source>
        <strain evidence="3">CBS 359.72</strain>
    </source>
</reference>
<feature type="compositionally biased region" description="Polar residues" evidence="1">
    <location>
        <begin position="771"/>
        <end position="780"/>
    </location>
</feature>
<dbReference type="PANTHER" id="PTHR21563">
    <property type="entry name" value="ZINC FINGER C3H1 DOMAIN-CONTAINING PROTEIN"/>
    <property type="match status" value="1"/>
</dbReference>
<dbReference type="InterPro" id="IPR039278">
    <property type="entry name" value="Red1"/>
</dbReference>
<feature type="region of interest" description="Disordered" evidence="1">
    <location>
        <begin position="638"/>
        <end position="911"/>
    </location>
</feature>
<feature type="compositionally biased region" description="Basic and acidic residues" evidence="1">
    <location>
        <begin position="201"/>
        <end position="213"/>
    </location>
</feature>
<dbReference type="AlphaFoldDB" id="A0AAN7CPT7"/>
<feature type="compositionally biased region" description="Polar residues" evidence="1">
    <location>
        <begin position="432"/>
        <end position="452"/>
    </location>
</feature>
<sequence length="1201" mass="127959">MPQYPHPYGYGQYHGQPPLQPYTYPNAPSYPVPGHVTPYNPSVTPVHRDVSQASYDMNATHIPGLGIGGTAPVESGVASWNQSAGFPVPTPHAPPQQVYGRNPFEADSSQPGASNGSRSDAPSNQAAIEAPRSSAIVEMEEGELSEGQFEDLYEPREDASDAPVKPVNKSFPLPVGESSQPASAADTPDGGFYGTDEDDGGKDARGNEGRERSASYSPFLSPREVQSEIPTPQTVMDKEAQSTRAEPVVEARSLASPNRQVSTQAPPAASTSNGPSNIGGSAVQSQGDPLSSFKSLQEAKKEAQKAILRLWPLGVKYQNYIEEGFDEKLIKGLFLDLHLDMPKAAAGSPAATSRATQVKQGGGTDQSKSSQPSKQPQAPPSTKDSASMSEQSRKGEERKDRIARLLAAKAAKTPAAPNPPKPAPTPSERTVPESQAQGPAPAAQTSAPSRSKTWGEKERLLQQKIAALQKAREARKAAEGTTGTGTAQGGSSEEIIMSQGISAGSSTSPSIPPAPKTFNGSQKSADAQAASSQATPSQLLSPLPGLALTPNGLQNTSNQRKRPVALDFVDYPSGQGVAKRPFVQARQETSLIIDVSDGSDDEDMEMDMDIGSPVEETLSSQSAGISGQHGPAIRDFPPLTDTFPKRQLSSPAPSVTPPGGRVTSTKRTTELDLKEKAIQDMRRKIALAEAKRKAKQSAGGSVTPNRSEQGIQRSKGTQPPPTQTTEFMSSQDGSDRSSSGFTPEPSSAYAPASSEAHLDPLQQGQRRGHMSSENPRVESSLTEKMKRLQQLQDEQERLKAELERSIAEQKRLAAELQQLDTTSPSTETAGPNGSKSETQPVQPVSTLEAPSEQQEEGCSTTQPGSATVDGQGRRSPPPQPVSGGGNDEAPSEVGSFHKRPEEGPSLGADKDIVGRVLDASADRSLEAPAESALFLPKGDAMVQEAAGDVLNPSPNPESAKNNSSAAHGLEQMGSSNADETTPMELESQSPSPEAVERTSSVNAESPTPLPDQISGSAQPRAPAQEIETEVAREVQVVSSSGAGTLGLTQQQVQDRPESKTHSKLKPYQSPLRYFHAYRFHPEYQNAVAGGLRSLTYSNRIDPERELCPFELTGEQCPTNCEYQHFRTISAPDDQILLELGNSDDLSDEQKSGFIKGLRELLQKFKADKVRDFDTIARGIVEFRTQFLGDKSKVLRLEGVTI</sequence>
<feature type="compositionally biased region" description="Basic and acidic residues" evidence="1">
    <location>
        <begin position="391"/>
        <end position="403"/>
    </location>
</feature>
<name>A0AAN7CPT7_9PEZI</name>
<comment type="caution">
    <text evidence="3">The sequence shown here is derived from an EMBL/GenBank/DDBJ whole genome shotgun (WGS) entry which is preliminary data.</text>
</comment>
<feature type="compositionally biased region" description="Polar residues" evidence="1">
    <location>
        <begin position="956"/>
        <end position="965"/>
    </location>
</feature>
<feature type="compositionally biased region" description="Basic and acidic residues" evidence="1">
    <location>
        <begin position="667"/>
        <end position="683"/>
    </location>
</feature>
<feature type="compositionally biased region" description="Pro residues" evidence="1">
    <location>
        <begin position="416"/>
        <end position="425"/>
    </location>
</feature>
<dbReference type="Pfam" id="PF10650">
    <property type="entry name" value="zf-C3H1"/>
    <property type="match status" value="1"/>
</dbReference>
<dbReference type="EMBL" id="MU857696">
    <property type="protein sequence ID" value="KAK4245591.1"/>
    <property type="molecule type" value="Genomic_DNA"/>
</dbReference>
<proteinExistence type="predicted"/>
<feature type="compositionally biased region" description="Polar residues" evidence="1">
    <location>
        <begin position="986"/>
        <end position="1005"/>
    </location>
</feature>
<accession>A0AAN7CPT7</accession>
<evidence type="ECO:0000259" key="2">
    <source>
        <dbReference type="Pfam" id="PF10650"/>
    </source>
</evidence>
<feature type="compositionally biased region" description="Polar residues" evidence="1">
    <location>
        <begin position="1041"/>
        <end position="1053"/>
    </location>
</feature>
<feature type="compositionally biased region" description="Polar residues" evidence="1">
    <location>
        <begin position="499"/>
        <end position="509"/>
    </location>
</feature>
<evidence type="ECO:0000313" key="4">
    <source>
        <dbReference type="Proteomes" id="UP001303647"/>
    </source>
</evidence>
<feature type="region of interest" description="Disordered" evidence="1">
    <location>
        <begin position="944"/>
        <end position="1027"/>
    </location>
</feature>
<feature type="compositionally biased region" description="Low complexity" evidence="1">
    <location>
        <begin position="366"/>
        <end position="376"/>
    </location>
</feature>
<feature type="region of interest" description="Disordered" evidence="1">
    <location>
        <begin position="1041"/>
        <end position="1065"/>
    </location>
</feature>